<dbReference type="EMBL" id="JACIEH010000005">
    <property type="protein sequence ID" value="MBB4101187.1"/>
    <property type="molecule type" value="Genomic_DNA"/>
</dbReference>
<evidence type="ECO:0000313" key="3">
    <source>
        <dbReference type="Proteomes" id="UP000557392"/>
    </source>
</evidence>
<keyword evidence="1" id="KW-1133">Transmembrane helix</keyword>
<accession>A0A7W6JX61</accession>
<keyword evidence="1" id="KW-0812">Transmembrane</keyword>
<keyword evidence="1" id="KW-0472">Membrane</keyword>
<protein>
    <submittedName>
        <fullName evidence="2">Uncharacterized protein</fullName>
    </submittedName>
</protein>
<comment type="caution">
    <text evidence="2">The sequence shown here is derived from an EMBL/GenBank/DDBJ whole genome shotgun (WGS) entry which is preliminary data.</text>
</comment>
<evidence type="ECO:0000256" key="1">
    <source>
        <dbReference type="SAM" id="Phobius"/>
    </source>
</evidence>
<dbReference type="AlphaFoldDB" id="A0A7W6JX61"/>
<evidence type="ECO:0000313" key="2">
    <source>
        <dbReference type="EMBL" id="MBB4101187.1"/>
    </source>
</evidence>
<dbReference type="RefSeq" id="WP_184000538.1">
    <property type="nucleotide sequence ID" value="NZ_JACIEH010000005.1"/>
</dbReference>
<organism evidence="2 3">
    <name type="scientific">Sphingomonas kyeonggiensis</name>
    <dbReference type="NCBI Taxonomy" id="1268553"/>
    <lineage>
        <taxon>Bacteria</taxon>
        <taxon>Pseudomonadati</taxon>
        <taxon>Pseudomonadota</taxon>
        <taxon>Alphaproteobacteria</taxon>
        <taxon>Sphingomonadales</taxon>
        <taxon>Sphingomonadaceae</taxon>
        <taxon>Sphingomonas</taxon>
    </lineage>
</organism>
<sequence length="174" mass="20131">MAAWQEITGLITSSTGKSALLSLFSASLGWFGNSFAGWWKSRDRYHAYVTWQTGETINGPREQPVIVIQSVHSLPISVTRLRIRNGFRWHTHAWAFDSEDPDYPELPRAIEPMKSTTFWLNGDALTAASEQSRLLNWLWVPRVYVSVETMGRGERSFVAERGLRWDARRKRYQR</sequence>
<feature type="transmembrane region" description="Helical" evidence="1">
    <location>
        <begin position="20"/>
        <end position="39"/>
    </location>
</feature>
<proteinExistence type="predicted"/>
<gene>
    <name evidence="2" type="ORF">GGR46_004777</name>
</gene>
<dbReference type="Proteomes" id="UP000557392">
    <property type="component" value="Unassembled WGS sequence"/>
</dbReference>
<reference evidence="2 3" key="1">
    <citation type="submission" date="2020-08" db="EMBL/GenBank/DDBJ databases">
        <title>Genomic Encyclopedia of Type Strains, Phase IV (KMG-IV): sequencing the most valuable type-strain genomes for metagenomic binning, comparative biology and taxonomic classification.</title>
        <authorList>
            <person name="Goeker M."/>
        </authorList>
    </citation>
    <scope>NUCLEOTIDE SEQUENCE [LARGE SCALE GENOMIC DNA]</scope>
    <source>
        <strain evidence="2 3">DSM 101806</strain>
    </source>
</reference>
<keyword evidence="3" id="KW-1185">Reference proteome</keyword>
<name>A0A7W6JX61_9SPHN</name>